<keyword evidence="2" id="KW-1133">Transmembrane helix</keyword>
<feature type="transmembrane region" description="Helical" evidence="2">
    <location>
        <begin position="29"/>
        <end position="52"/>
    </location>
</feature>
<dbReference type="PANTHER" id="PTHR28187">
    <property type="entry name" value="PROTEIN RCR1-RELATED"/>
    <property type="match status" value="1"/>
</dbReference>
<feature type="compositionally biased region" description="Low complexity" evidence="1">
    <location>
        <begin position="81"/>
        <end position="91"/>
    </location>
</feature>
<evidence type="ECO:0000256" key="2">
    <source>
        <dbReference type="SAM" id="Phobius"/>
    </source>
</evidence>
<dbReference type="Proteomes" id="UP000799772">
    <property type="component" value="Unassembled WGS sequence"/>
</dbReference>
<dbReference type="AlphaFoldDB" id="A0A9P4IMZ7"/>
<dbReference type="Pfam" id="PF12273">
    <property type="entry name" value="RCR"/>
    <property type="match status" value="1"/>
</dbReference>
<reference evidence="3" key="1">
    <citation type="journal article" date="2020" name="Stud. Mycol.">
        <title>101 Dothideomycetes genomes: a test case for predicting lifestyles and emergence of pathogens.</title>
        <authorList>
            <person name="Haridas S."/>
            <person name="Albert R."/>
            <person name="Binder M."/>
            <person name="Bloem J."/>
            <person name="Labutti K."/>
            <person name="Salamov A."/>
            <person name="Andreopoulos B."/>
            <person name="Baker S."/>
            <person name="Barry K."/>
            <person name="Bills G."/>
            <person name="Bluhm B."/>
            <person name="Cannon C."/>
            <person name="Castanera R."/>
            <person name="Culley D."/>
            <person name="Daum C."/>
            <person name="Ezra D."/>
            <person name="Gonzalez J."/>
            <person name="Henrissat B."/>
            <person name="Kuo A."/>
            <person name="Liang C."/>
            <person name="Lipzen A."/>
            <person name="Lutzoni F."/>
            <person name="Magnuson J."/>
            <person name="Mondo S."/>
            <person name="Nolan M."/>
            <person name="Ohm R."/>
            <person name="Pangilinan J."/>
            <person name="Park H.-J."/>
            <person name="Ramirez L."/>
            <person name="Alfaro M."/>
            <person name="Sun H."/>
            <person name="Tritt A."/>
            <person name="Yoshinaga Y."/>
            <person name="Zwiers L.-H."/>
            <person name="Turgeon B."/>
            <person name="Goodwin S."/>
            <person name="Spatafora J."/>
            <person name="Crous P."/>
            <person name="Grigoriev I."/>
        </authorList>
    </citation>
    <scope>NUCLEOTIDE SEQUENCE</scope>
    <source>
        <strain evidence="3">CBS 133067</strain>
    </source>
</reference>
<name>A0A9P4IMZ7_9PEZI</name>
<dbReference type="GO" id="GO:0016192">
    <property type="term" value="P:vesicle-mediated transport"/>
    <property type="evidence" value="ECO:0007669"/>
    <property type="project" value="TreeGrafter"/>
</dbReference>
<feature type="region of interest" description="Disordered" evidence="1">
    <location>
        <begin position="81"/>
        <end position="150"/>
    </location>
</feature>
<feature type="compositionally biased region" description="Polar residues" evidence="1">
    <location>
        <begin position="92"/>
        <end position="129"/>
    </location>
</feature>
<keyword evidence="2" id="KW-0812">Transmembrane</keyword>
<accession>A0A9P4IMZ7</accession>
<dbReference type="InterPro" id="IPR020999">
    <property type="entry name" value="Chitin_synth_reg_RCR"/>
</dbReference>
<evidence type="ECO:0000313" key="4">
    <source>
        <dbReference type="Proteomes" id="UP000799772"/>
    </source>
</evidence>
<evidence type="ECO:0000256" key="1">
    <source>
        <dbReference type="SAM" id="MobiDB-lite"/>
    </source>
</evidence>
<keyword evidence="4" id="KW-1185">Reference proteome</keyword>
<dbReference type="PANTHER" id="PTHR28187:SF1">
    <property type="entry name" value="PROTEIN RCR1-RELATED"/>
    <property type="match status" value="1"/>
</dbReference>
<protein>
    <submittedName>
        <fullName evidence="3">Uncharacterized protein</fullName>
    </submittedName>
</protein>
<dbReference type="OrthoDB" id="3556830at2759"/>
<evidence type="ECO:0000313" key="3">
    <source>
        <dbReference type="EMBL" id="KAF2102218.1"/>
    </source>
</evidence>
<comment type="caution">
    <text evidence="3">The sequence shown here is derived from an EMBL/GenBank/DDBJ whole genome shotgun (WGS) entry which is preliminary data.</text>
</comment>
<sequence>MAPQLLKRELCRDEFTGDTFECHSSWNDWVRWVVLAVIIVLFFFFFILISCLSARRRRRQGLSPYRGTGWAAYNYQPPTYQQSQQQPYFTPHNQGYYSQNAPPNYSPSNAGYYGQQQGVELQSPGQSYQAGPARGGDGYAPPMGPPPAKK</sequence>
<dbReference type="EMBL" id="ML978123">
    <property type="protein sequence ID" value="KAF2102218.1"/>
    <property type="molecule type" value="Genomic_DNA"/>
</dbReference>
<keyword evidence="2" id="KW-0472">Membrane</keyword>
<proteinExistence type="predicted"/>
<organism evidence="3 4">
    <name type="scientific">Rhizodiscina lignyota</name>
    <dbReference type="NCBI Taxonomy" id="1504668"/>
    <lineage>
        <taxon>Eukaryota</taxon>
        <taxon>Fungi</taxon>
        <taxon>Dikarya</taxon>
        <taxon>Ascomycota</taxon>
        <taxon>Pezizomycotina</taxon>
        <taxon>Dothideomycetes</taxon>
        <taxon>Pleosporomycetidae</taxon>
        <taxon>Aulographales</taxon>
        <taxon>Rhizodiscinaceae</taxon>
        <taxon>Rhizodiscina</taxon>
    </lineage>
</organism>
<gene>
    <name evidence="3" type="ORF">NA57DRAFT_73650</name>
</gene>